<dbReference type="CDD" id="cd00796">
    <property type="entry name" value="INT_Rci_Hp1_C"/>
    <property type="match status" value="1"/>
</dbReference>
<dbReference type="PANTHER" id="PTHR30349">
    <property type="entry name" value="PHAGE INTEGRASE-RELATED"/>
    <property type="match status" value="1"/>
</dbReference>
<dbReference type="Pfam" id="PF00589">
    <property type="entry name" value="Phage_integrase"/>
    <property type="match status" value="1"/>
</dbReference>
<accession>A0A9X1N4K8</accession>
<reference evidence="4" key="1">
    <citation type="submission" date="2021-08" db="EMBL/GenBank/DDBJ databases">
        <title>Isolation and characterization of neutrophilic mixotrophic iron-oxidizing bacteria from deep-sea hydrothermal vents.</title>
        <authorList>
            <person name="He Y."/>
        </authorList>
    </citation>
    <scope>NUCLEOTIDE SEQUENCE</scope>
    <source>
        <strain evidence="4">IOP_13</strain>
    </source>
</reference>
<dbReference type="GO" id="GO:0003677">
    <property type="term" value="F:DNA binding"/>
    <property type="evidence" value="ECO:0007669"/>
    <property type="project" value="InterPro"/>
</dbReference>
<evidence type="ECO:0000259" key="3">
    <source>
        <dbReference type="PROSITE" id="PS51898"/>
    </source>
</evidence>
<sequence length="362" mass="41627">MASITKLPSGKWRALIRKRGSKPLSGTFEKKKDAEAWARAEEIKLDSIKKHGKASTPKGSTFADFIDKYVEETERVKPHGKNKKATLIRLKSEFAGVLMSDMSERLVSDFVARRIQDKNHRGEPISGVTICVDLSYITTVLKWARYVKHYNVDVEMANAVRQTLEARGLSTKSNERDREATDEELTSLFDEYQRRGARQIIPMTDIITFALVSAMRQEEICSILIEDIDFEARTVIIRNRKDPKYKIGNHQKVPLFEKAWEIATRYIGDRKTGRVFRYNHASVSSSFTRACQKLEIEDLHFHDLRHNAAGLLFELGLGIEQVALMTGHKDWKMLKRYTHIKAKDVHRAYREKLMARLSTAEA</sequence>
<dbReference type="InterPro" id="IPR002104">
    <property type="entry name" value="Integrase_catalytic"/>
</dbReference>
<dbReference type="RefSeq" id="WP_230697675.1">
    <property type="nucleotide sequence ID" value="NZ_JAINWF010000006.1"/>
</dbReference>
<dbReference type="PANTHER" id="PTHR30349:SF94">
    <property type="entry name" value="INTEGRASE_RECOMBINASE HI_1414-RELATED"/>
    <property type="match status" value="1"/>
</dbReference>
<feature type="domain" description="Tyr recombinase" evidence="3">
    <location>
        <begin position="175"/>
        <end position="350"/>
    </location>
</feature>
<dbReference type="InterPro" id="IPR011010">
    <property type="entry name" value="DNA_brk_join_enz"/>
</dbReference>
<dbReference type="EMBL" id="JAINWF010000006">
    <property type="protein sequence ID" value="MCD1608597.1"/>
    <property type="molecule type" value="Genomic_DNA"/>
</dbReference>
<organism evidence="4 5">
    <name type="scientific">Stutzerimonas kunmingensis</name>
    <dbReference type="NCBI Taxonomy" id="1211807"/>
    <lineage>
        <taxon>Bacteria</taxon>
        <taxon>Pseudomonadati</taxon>
        <taxon>Pseudomonadota</taxon>
        <taxon>Gammaproteobacteria</taxon>
        <taxon>Pseudomonadales</taxon>
        <taxon>Pseudomonadaceae</taxon>
        <taxon>Stutzerimonas</taxon>
    </lineage>
</organism>
<keyword evidence="5" id="KW-1185">Reference proteome</keyword>
<evidence type="ECO:0000256" key="1">
    <source>
        <dbReference type="ARBA" id="ARBA00022908"/>
    </source>
</evidence>
<dbReference type="GO" id="GO:0015074">
    <property type="term" value="P:DNA integration"/>
    <property type="evidence" value="ECO:0007669"/>
    <property type="project" value="UniProtKB-KW"/>
</dbReference>
<keyword evidence="1" id="KW-0229">DNA integration</keyword>
<evidence type="ECO:0000313" key="4">
    <source>
        <dbReference type="EMBL" id="MCD1608597.1"/>
    </source>
</evidence>
<keyword evidence="2" id="KW-0233">DNA recombination</keyword>
<name>A0A9X1N4K8_9GAMM</name>
<dbReference type="PROSITE" id="PS51898">
    <property type="entry name" value="TYR_RECOMBINASE"/>
    <property type="match status" value="1"/>
</dbReference>
<dbReference type="InterPro" id="IPR013762">
    <property type="entry name" value="Integrase-like_cat_sf"/>
</dbReference>
<dbReference type="AlphaFoldDB" id="A0A9X1N4K8"/>
<dbReference type="InterPro" id="IPR050090">
    <property type="entry name" value="Tyrosine_recombinase_XerCD"/>
</dbReference>
<protein>
    <submittedName>
        <fullName evidence="4">Site-specific integrase</fullName>
    </submittedName>
</protein>
<evidence type="ECO:0000256" key="2">
    <source>
        <dbReference type="ARBA" id="ARBA00023172"/>
    </source>
</evidence>
<dbReference type="SUPFAM" id="SSF56349">
    <property type="entry name" value="DNA breaking-rejoining enzymes"/>
    <property type="match status" value="1"/>
</dbReference>
<dbReference type="Proteomes" id="UP001138989">
    <property type="component" value="Unassembled WGS sequence"/>
</dbReference>
<evidence type="ECO:0000313" key="5">
    <source>
        <dbReference type="Proteomes" id="UP001138989"/>
    </source>
</evidence>
<proteinExistence type="predicted"/>
<dbReference type="Gene3D" id="1.10.443.10">
    <property type="entry name" value="Intergrase catalytic core"/>
    <property type="match status" value="1"/>
</dbReference>
<dbReference type="GO" id="GO:0006310">
    <property type="term" value="P:DNA recombination"/>
    <property type="evidence" value="ECO:0007669"/>
    <property type="project" value="UniProtKB-KW"/>
</dbReference>
<gene>
    <name evidence="4" type="ORF">K7H17_12040</name>
</gene>
<comment type="caution">
    <text evidence="4">The sequence shown here is derived from an EMBL/GenBank/DDBJ whole genome shotgun (WGS) entry which is preliminary data.</text>
</comment>